<organism evidence="4 5">
    <name type="scientific">Komagataeibacter rhaeticus</name>
    <dbReference type="NCBI Taxonomy" id="215221"/>
    <lineage>
        <taxon>Bacteria</taxon>
        <taxon>Pseudomonadati</taxon>
        <taxon>Pseudomonadota</taxon>
        <taxon>Alphaproteobacteria</taxon>
        <taxon>Acetobacterales</taxon>
        <taxon>Acetobacteraceae</taxon>
        <taxon>Komagataeibacter</taxon>
    </lineage>
</organism>
<dbReference type="InterPro" id="IPR029063">
    <property type="entry name" value="SAM-dependent_MTases_sf"/>
</dbReference>
<dbReference type="GO" id="GO:0032259">
    <property type="term" value="P:methylation"/>
    <property type="evidence" value="ECO:0007669"/>
    <property type="project" value="UniProtKB-KW"/>
</dbReference>
<evidence type="ECO:0000313" key="5">
    <source>
        <dbReference type="Proteomes" id="UP000502533"/>
    </source>
</evidence>
<dbReference type="InterPro" id="IPR013216">
    <property type="entry name" value="Methyltransf_11"/>
</dbReference>
<protein>
    <submittedName>
        <fullName evidence="4">Class I SAM-dependent methyltransferase</fullName>
    </submittedName>
</protein>
<dbReference type="RefSeq" id="WP_007399246.1">
    <property type="nucleotide sequence ID" value="NZ_CALMTF010000129.1"/>
</dbReference>
<name>A0A181C8F7_9PROT</name>
<dbReference type="PANTHER" id="PTHR43464">
    <property type="entry name" value="METHYLTRANSFERASE"/>
    <property type="match status" value="1"/>
</dbReference>
<accession>A0A181C8F7</accession>
<evidence type="ECO:0000256" key="2">
    <source>
        <dbReference type="ARBA" id="ARBA00022679"/>
    </source>
</evidence>
<dbReference type="KEGG" id="kre:GWK63_03905"/>
<sequence length="248" mass="27243">MSQNIYDQPDFFHGYSQLPRSRAGLDAAAEWPAMQALLPPLAGARIVDLGCGFGWFCRWASARHAGSVLGIDLSENMLARARGFGHDAAITYARQDLETLDLPAAAFDLAYSSLALHYIRDLAPLLRTIHAGLVPGGHFVFSTEHPIYTAPSRPDWIQDAAGTRVWPLNDYQIEGPRSTDWLAPGVIKQHRTLGTLLNLLTGTGFAITHVEEWSPSDQDLATHPDWAPERDRPTFLLVAARKPASPTP</sequence>
<dbReference type="CDD" id="cd02440">
    <property type="entry name" value="AdoMet_MTases"/>
    <property type="match status" value="1"/>
</dbReference>
<dbReference type="GO" id="GO:0008757">
    <property type="term" value="F:S-adenosylmethionine-dependent methyltransferase activity"/>
    <property type="evidence" value="ECO:0007669"/>
    <property type="project" value="InterPro"/>
</dbReference>
<reference evidence="4 5" key="1">
    <citation type="submission" date="2020-03" db="EMBL/GenBank/DDBJ databases">
        <title>Isolation of cellulose-producing strains, genome characterization and application of the synthesized cellulose films as an economical and sustainable material for piezoelectric sensor construction.</title>
        <authorList>
            <person name="Mangayil R.K."/>
        </authorList>
    </citation>
    <scope>NUCLEOTIDE SEQUENCE [LARGE SCALE GENOMIC DNA]</scope>
    <source>
        <strain evidence="4 5">ENS 9a1a</strain>
    </source>
</reference>
<gene>
    <name evidence="4" type="ORF">GWK63_03905</name>
</gene>
<dbReference type="Gene3D" id="3.40.50.150">
    <property type="entry name" value="Vaccinia Virus protein VP39"/>
    <property type="match status" value="1"/>
</dbReference>
<dbReference type="EMBL" id="CP050139">
    <property type="protein sequence ID" value="QIP34746.1"/>
    <property type="molecule type" value="Genomic_DNA"/>
</dbReference>
<dbReference type="Proteomes" id="UP000502533">
    <property type="component" value="Chromosome"/>
</dbReference>
<dbReference type="PANTHER" id="PTHR43464:SF19">
    <property type="entry name" value="UBIQUINONE BIOSYNTHESIS O-METHYLTRANSFERASE, MITOCHONDRIAL"/>
    <property type="match status" value="1"/>
</dbReference>
<dbReference type="SUPFAM" id="SSF53335">
    <property type="entry name" value="S-adenosyl-L-methionine-dependent methyltransferases"/>
    <property type="match status" value="1"/>
</dbReference>
<keyword evidence="2 4" id="KW-0808">Transferase</keyword>
<dbReference type="GeneID" id="85021292"/>
<dbReference type="AlphaFoldDB" id="A0A181C8F7"/>
<keyword evidence="3" id="KW-0949">S-adenosyl-L-methionine</keyword>
<keyword evidence="5" id="KW-1185">Reference proteome</keyword>
<keyword evidence="1 4" id="KW-0489">Methyltransferase</keyword>
<evidence type="ECO:0000256" key="3">
    <source>
        <dbReference type="ARBA" id="ARBA00022691"/>
    </source>
</evidence>
<proteinExistence type="predicted"/>
<dbReference type="Pfam" id="PF08241">
    <property type="entry name" value="Methyltransf_11"/>
    <property type="match status" value="1"/>
</dbReference>
<evidence type="ECO:0000313" key="4">
    <source>
        <dbReference type="EMBL" id="QIP34746.1"/>
    </source>
</evidence>
<evidence type="ECO:0000256" key="1">
    <source>
        <dbReference type="ARBA" id="ARBA00022603"/>
    </source>
</evidence>